<dbReference type="KEGG" id="tbk:HF295_02190"/>
<dbReference type="CDD" id="cd00268">
    <property type="entry name" value="DEADc"/>
    <property type="match status" value="1"/>
</dbReference>
<dbReference type="SUPFAM" id="SSF52540">
    <property type="entry name" value="P-loop containing nucleoside triphosphate hydrolases"/>
    <property type="match status" value="1"/>
</dbReference>
<evidence type="ECO:0000256" key="5">
    <source>
        <dbReference type="ARBA" id="ARBA00038437"/>
    </source>
</evidence>
<proteinExistence type="inferred from homology"/>
<evidence type="ECO:0000259" key="7">
    <source>
        <dbReference type="PROSITE" id="PS51194"/>
    </source>
</evidence>
<dbReference type="InterPro" id="IPR011545">
    <property type="entry name" value="DEAD/DEAH_box_helicase_dom"/>
</dbReference>
<dbReference type="InterPro" id="IPR014001">
    <property type="entry name" value="Helicase_ATP-bd"/>
</dbReference>
<evidence type="ECO:0000259" key="6">
    <source>
        <dbReference type="PROSITE" id="PS51192"/>
    </source>
</evidence>
<dbReference type="AlphaFoldDB" id="A0A7L6N0E8"/>
<dbReference type="GO" id="GO:0005524">
    <property type="term" value="F:ATP binding"/>
    <property type="evidence" value="ECO:0007669"/>
    <property type="project" value="UniProtKB-KW"/>
</dbReference>
<dbReference type="GO" id="GO:0016787">
    <property type="term" value="F:hydrolase activity"/>
    <property type="evidence" value="ECO:0007669"/>
    <property type="project" value="UniProtKB-KW"/>
</dbReference>
<keyword evidence="2" id="KW-0378">Hydrolase</keyword>
<evidence type="ECO:0000256" key="3">
    <source>
        <dbReference type="ARBA" id="ARBA00022806"/>
    </source>
</evidence>
<dbReference type="InterPro" id="IPR027417">
    <property type="entry name" value="P-loop_NTPase"/>
</dbReference>
<dbReference type="Pfam" id="PF00271">
    <property type="entry name" value="Helicase_C"/>
    <property type="match status" value="1"/>
</dbReference>
<evidence type="ECO:0000256" key="4">
    <source>
        <dbReference type="ARBA" id="ARBA00022840"/>
    </source>
</evidence>
<dbReference type="Pfam" id="PF00270">
    <property type="entry name" value="DEAD"/>
    <property type="match status" value="1"/>
</dbReference>
<evidence type="ECO:0000256" key="2">
    <source>
        <dbReference type="ARBA" id="ARBA00022801"/>
    </source>
</evidence>
<dbReference type="InterPro" id="IPR001650">
    <property type="entry name" value="Helicase_C-like"/>
</dbReference>
<keyword evidence="1" id="KW-0547">Nucleotide-binding</keyword>
<dbReference type="PROSITE" id="PS51192">
    <property type="entry name" value="HELICASE_ATP_BIND_1"/>
    <property type="match status" value="1"/>
</dbReference>
<dbReference type="CDD" id="cd18787">
    <property type="entry name" value="SF2_C_DEAD"/>
    <property type="match status" value="1"/>
</dbReference>
<accession>A0A7L6N0E8</accession>
<dbReference type="Proteomes" id="UP000512167">
    <property type="component" value="Chromosome"/>
</dbReference>
<evidence type="ECO:0000256" key="1">
    <source>
        <dbReference type="ARBA" id="ARBA00022741"/>
    </source>
</evidence>
<gene>
    <name evidence="8" type="ORF">HF295_02190</name>
</gene>
<dbReference type="GO" id="GO:0003724">
    <property type="term" value="F:RNA helicase activity"/>
    <property type="evidence" value="ECO:0007669"/>
    <property type="project" value="TreeGrafter"/>
</dbReference>
<sequence length="430" mass="49822">MKKFNKQYLNDALAAIHFNELTDVQAKVLELDKQNQPLIIEAKTGSGKTHSFLLPILENLDEDILECQAVIVAPTRELALQIEKFARDLIKHSDKIIKISMFTGGTDRDQSIENLSSQQPHIVIGTPGRLHDLVFKENILKIYTAKYFIIDEADMALDQNFIEELSNLANICQRAKIMVFSATIPERLMPFLKKYLNNPISLKVHPDEISNLNIDHYFIKSKEKPRMDILNQILNAINPYLAIIFCNTKESAEEVYEMMSEKNYNVALFHGGLAHRKRKQLIQRVNHLDFQYLVATDILARGIDIVGVSHVINYELPQDTEFYIHRSGRTGRINMDGQCLSIYEFNDNQYLDDLERKGVKTHYKDIKNNSIIDVKDRNARSERHWQENDVDRAAKLKVKKPSKVKPGYKKKYKQKVAIEKKKLNRIMKKK</sequence>
<dbReference type="PROSITE" id="PS51194">
    <property type="entry name" value="HELICASE_CTER"/>
    <property type="match status" value="1"/>
</dbReference>
<keyword evidence="3 8" id="KW-0347">Helicase</keyword>
<dbReference type="InterPro" id="IPR044742">
    <property type="entry name" value="DEAD/DEAH_RhlB"/>
</dbReference>
<dbReference type="RefSeq" id="WP_312032210.1">
    <property type="nucleotide sequence ID" value="NZ_CP051151.1"/>
</dbReference>
<dbReference type="SMART" id="SM00490">
    <property type="entry name" value="HELICc"/>
    <property type="match status" value="1"/>
</dbReference>
<dbReference type="Gene3D" id="3.40.50.300">
    <property type="entry name" value="P-loop containing nucleotide triphosphate hydrolases"/>
    <property type="match status" value="2"/>
</dbReference>
<dbReference type="InterPro" id="IPR050079">
    <property type="entry name" value="DEAD_box_RNA_helicase"/>
</dbReference>
<comment type="similarity">
    <text evidence="5">Belongs to the DEAD box helicase family.</text>
</comment>
<dbReference type="SMART" id="SM00487">
    <property type="entry name" value="DEXDc"/>
    <property type="match status" value="1"/>
</dbReference>
<reference evidence="8 9" key="1">
    <citation type="submission" date="2020-04" db="EMBL/GenBank/DDBJ databases">
        <authorList>
            <person name="Zheng R.K."/>
            <person name="Sun C.M."/>
        </authorList>
    </citation>
    <scope>NUCLEOTIDE SEQUENCE [LARGE SCALE GENOMIC DNA]</scope>
    <source>
        <strain evidence="9">zrk29</strain>
    </source>
</reference>
<evidence type="ECO:0000313" key="8">
    <source>
        <dbReference type="EMBL" id="QLY39730.1"/>
    </source>
</evidence>
<name>A0A7L6N0E8_9MOLU</name>
<organism evidence="8 9">
    <name type="scientific">Hujiaoplasma nucleasis</name>
    <dbReference type="NCBI Taxonomy" id="2725268"/>
    <lineage>
        <taxon>Bacteria</taxon>
        <taxon>Bacillati</taxon>
        <taxon>Mycoplasmatota</taxon>
        <taxon>Mollicutes</taxon>
        <taxon>Candidatus Izemoplasmatales</taxon>
        <taxon>Hujiaoplasmataceae</taxon>
        <taxon>Hujiaoplasma</taxon>
    </lineage>
</organism>
<keyword evidence="4" id="KW-0067">ATP-binding</keyword>
<dbReference type="GO" id="GO:0005829">
    <property type="term" value="C:cytosol"/>
    <property type="evidence" value="ECO:0007669"/>
    <property type="project" value="TreeGrafter"/>
</dbReference>
<keyword evidence="9" id="KW-1185">Reference proteome</keyword>
<evidence type="ECO:0000313" key="9">
    <source>
        <dbReference type="Proteomes" id="UP000512167"/>
    </source>
</evidence>
<protein>
    <submittedName>
        <fullName evidence="8">DEAD/DEAH box helicase</fullName>
    </submittedName>
</protein>
<dbReference type="GO" id="GO:0003676">
    <property type="term" value="F:nucleic acid binding"/>
    <property type="evidence" value="ECO:0007669"/>
    <property type="project" value="InterPro"/>
</dbReference>
<dbReference type="EMBL" id="CP051151">
    <property type="protein sequence ID" value="QLY39730.1"/>
    <property type="molecule type" value="Genomic_DNA"/>
</dbReference>
<dbReference type="PANTHER" id="PTHR47959:SF1">
    <property type="entry name" value="ATP-DEPENDENT RNA HELICASE DBPA"/>
    <property type="match status" value="1"/>
</dbReference>
<feature type="domain" description="Helicase C-terminal" evidence="7">
    <location>
        <begin position="229"/>
        <end position="375"/>
    </location>
</feature>
<feature type="domain" description="Helicase ATP-binding" evidence="6">
    <location>
        <begin position="29"/>
        <end position="202"/>
    </location>
</feature>
<dbReference type="PANTHER" id="PTHR47959">
    <property type="entry name" value="ATP-DEPENDENT RNA HELICASE RHLE-RELATED"/>
    <property type="match status" value="1"/>
</dbReference>